<sequence>MEFVQLTEFNGIPFAAVSSNQTAEMIKVTAKVPADRKQRIMGWRSKLDYSQLPKIKEWCLEVSADMMKIPARILVPPSVHYRGRSIKPRNGSWNIDDNKFARVNETLRAWSVVCFDHAISDSEIGECETRFTAQPAISAHSNYAIDRKDSIIGQLVGTLSKNGSVVDNKKPPVVRENLVNLRQGLSAGARQAHQSGGGMHPQLIVVILRSRESGLYQSIKRTATNELRGPVVTQLMISAKFRNPRGISAYLTNVAMKIHSKLGGVTHSVPAHRLTTMLVGADVTHPPPPGRNRPLLPSIAVTVAAANGDNNKFVPCIRLQRGRQEMIEDLMEKMKRHVESFEKNTGDKPKKILFFRDGVSEGQYDLCATIEMDRVRQAFRELDPNYKPKITLIICAKRHHMRFFAEDRRDMDNTGNLLPGTVVDSDVTHPYAFDFYLQAHAGLQGTARPTH</sequence>
<accession>A0AAX4KN88</accession>
<organism evidence="2 3">
    <name type="scientific">Kwoniella europaea PYCC6329</name>
    <dbReference type="NCBI Taxonomy" id="1423913"/>
    <lineage>
        <taxon>Eukaryota</taxon>
        <taxon>Fungi</taxon>
        <taxon>Dikarya</taxon>
        <taxon>Basidiomycota</taxon>
        <taxon>Agaricomycotina</taxon>
        <taxon>Tremellomycetes</taxon>
        <taxon>Tremellales</taxon>
        <taxon>Cryptococcaceae</taxon>
        <taxon>Kwoniella</taxon>
    </lineage>
</organism>
<evidence type="ECO:0000259" key="1">
    <source>
        <dbReference type="PROSITE" id="PS50822"/>
    </source>
</evidence>
<protein>
    <recommendedName>
        <fullName evidence="1">Piwi domain-containing protein</fullName>
    </recommendedName>
</protein>
<dbReference type="SMART" id="SM00950">
    <property type="entry name" value="Piwi"/>
    <property type="match status" value="1"/>
</dbReference>
<gene>
    <name evidence="2" type="ORF">V865_005764</name>
</gene>
<name>A0AAX4KN88_9TREE</name>
<dbReference type="Pfam" id="PF16488">
    <property type="entry name" value="ArgoL2"/>
    <property type="match status" value="1"/>
</dbReference>
<proteinExistence type="predicted"/>
<dbReference type="Proteomes" id="UP001358614">
    <property type="component" value="Chromosome 1"/>
</dbReference>
<reference evidence="2 3" key="1">
    <citation type="submission" date="2024-01" db="EMBL/GenBank/DDBJ databases">
        <title>Comparative genomics of Cryptococcus and Kwoniella reveals pathogenesis evolution and contrasting modes of karyotype evolution via chromosome fusion or intercentromeric recombination.</title>
        <authorList>
            <person name="Coelho M.A."/>
            <person name="David-Palma M."/>
            <person name="Shea T."/>
            <person name="Bowers K."/>
            <person name="McGinley-Smith S."/>
            <person name="Mohammad A.W."/>
            <person name="Gnirke A."/>
            <person name="Yurkov A.M."/>
            <person name="Nowrousian M."/>
            <person name="Sun S."/>
            <person name="Cuomo C.A."/>
            <person name="Heitman J."/>
        </authorList>
    </citation>
    <scope>NUCLEOTIDE SEQUENCE [LARGE SCALE GENOMIC DNA]</scope>
    <source>
        <strain evidence="2 3">PYCC6329</strain>
    </source>
</reference>
<dbReference type="PROSITE" id="PS50822">
    <property type="entry name" value="PIWI"/>
    <property type="match status" value="1"/>
</dbReference>
<dbReference type="RefSeq" id="XP_066085630.1">
    <property type="nucleotide sequence ID" value="XM_066229533.1"/>
</dbReference>
<keyword evidence="3" id="KW-1185">Reference proteome</keyword>
<feature type="domain" description="Piwi" evidence="1">
    <location>
        <begin position="203"/>
        <end position="451"/>
    </location>
</feature>
<dbReference type="InterPro" id="IPR036397">
    <property type="entry name" value="RNaseH_sf"/>
</dbReference>
<evidence type="ECO:0000313" key="3">
    <source>
        <dbReference type="Proteomes" id="UP001358614"/>
    </source>
</evidence>
<dbReference type="AlphaFoldDB" id="A0AAX4KN88"/>
<dbReference type="SUPFAM" id="SSF53098">
    <property type="entry name" value="Ribonuclease H-like"/>
    <property type="match status" value="1"/>
</dbReference>
<dbReference type="GeneID" id="91104565"/>
<dbReference type="Gene3D" id="3.30.420.10">
    <property type="entry name" value="Ribonuclease H-like superfamily/Ribonuclease H"/>
    <property type="match status" value="1"/>
</dbReference>
<dbReference type="PANTHER" id="PTHR22891">
    <property type="entry name" value="EUKARYOTIC TRANSLATION INITIATION FACTOR 2C"/>
    <property type="match status" value="1"/>
</dbReference>
<dbReference type="InterPro" id="IPR003165">
    <property type="entry name" value="Piwi"/>
</dbReference>
<dbReference type="InterPro" id="IPR012337">
    <property type="entry name" value="RNaseH-like_sf"/>
</dbReference>
<dbReference type="InterPro" id="IPR032472">
    <property type="entry name" value="ArgoL2"/>
</dbReference>
<dbReference type="EMBL" id="CP144089">
    <property type="protein sequence ID" value="WWD07663.1"/>
    <property type="molecule type" value="Genomic_DNA"/>
</dbReference>
<evidence type="ECO:0000313" key="2">
    <source>
        <dbReference type="EMBL" id="WWD07663.1"/>
    </source>
</evidence>
<dbReference type="Gene3D" id="3.40.50.2300">
    <property type="match status" value="1"/>
</dbReference>
<dbReference type="GO" id="GO:0003676">
    <property type="term" value="F:nucleic acid binding"/>
    <property type="evidence" value="ECO:0007669"/>
    <property type="project" value="InterPro"/>
</dbReference>
<dbReference type="Pfam" id="PF02171">
    <property type="entry name" value="Piwi"/>
    <property type="match status" value="1"/>
</dbReference>
<dbReference type="KEGG" id="ker:91104565"/>